<feature type="active site" evidence="6">
    <location>
        <position position="278"/>
    </location>
</feature>
<evidence type="ECO:0000256" key="8">
    <source>
        <dbReference type="SAM" id="SignalP"/>
    </source>
</evidence>
<dbReference type="InterPro" id="IPR033121">
    <property type="entry name" value="PEPTIDASE_A1"/>
</dbReference>
<dbReference type="GO" id="GO:0005576">
    <property type="term" value="C:extracellular region"/>
    <property type="evidence" value="ECO:0007669"/>
    <property type="project" value="TreeGrafter"/>
</dbReference>
<dbReference type="PROSITE" id="PS00141">
    <property type="entry name" value="ASP_PROTEASE"/>
    <property type="match status" value="1"/>
</dbReference>
<dbReference type="Pfam" id="PF00026">
    <property type="entry name" value="Asp"/>
    <property type="match status" value="1"/>
</dbReference>
<sequence length="488" mass="51735">MKQWRPAVVILSLMLASSARGQVVPWGLERRRPGQTLLRGRSEESTFEEVIINEKGTGGYFATVTVGSPGQDLVMQLDTASSDTWVPYTGAPICEGLTSGCPMGTFDPHASKTFKEVTRDQFEVSYVDQSYSSGDYFADSFEIGGAVVQNLTMGLGLKTNIPYGLVGVGYPASEGALTTRGLVAYPNLPISMQEEGLINSVAYSLWLNDLDANTGTILFGGVDTKKYIGPLIKIDVIPDEGIESYTHFLVSLTSLEATSPTGTDILTSPEGPVEVVLDSGSTLTYLPNDMASKVWKEVGAEYQDIFGMAVLPCSHGSHPGYFSFGFGGSNGPRINVTMDELVVDLTNGAPPRFTSGPYDGELVCEFGVQNYSSGPFVLGDTFLRSAYVVYDLENHEIALAATDFNSTKSEIVAFRSKGASIPFATAAGEDDGGANAALPTSTTLAAAEGFQDLDDADSDSAATSLMIVVGRGLLALFVSTATMAVVGW</sequence>
<dbReference type="InterPro" id="IPR033876">
    <property type="entry name" value="SAP-like"/>
</dbReference>
<feature type="signal peptide" evidence="8">
    <location>
        <begin position="1"/>
        <end position="21"/>
    </location>
</feature>
<dbReference type="PANTHER" id="PTHR47965:SF79">
    <property type="entry name" value="ASPARTIC PROTEINASE"/>
    <property type="match status" value="1"/>
</dbReference>
<dbReference type="AlphaFoldDB" id="A0A086TAN0"/>
<protein>
    <submittedName>
        <fullName evidence="10">Aspartic-type endopeptidase-like protein</fullName>
    </submittedName>
</protein>
<dbReference type="Proteomes" id="UP000029964">
    <property type="component" value="Unassembled WGS sequence"/>
</dbReference>
<dbReference type="GO" id="GO:0006508">
    <property type="term" value="P:proteolysis"/>
    <property type="evidence" value="ECO:0007669"/>
    <property type="project" value="UniProtKB-KW"/>
</dbReference>
<comment type="caution">
    <text evidence="10">The sequence shown here is derived from an EMBL/GenBank/DDBJ whole genome shotgun (WGS) entry which is preliminary data.</text>
</comment>
<dbReference type="GO" id="GO:0004190">
    <property type="term" value="F:aspartic-type endopeptidase activity"/>
    <property type="evidence" value="ECO:0007669"/>
    <property type="project" value="UniProtKB-KW"/>
</dbReference>
<reference evidence="11" key="1">
    <citation type="journal article" date="2014" name="Genome Announc.">
        <title>Genome sequence and annotation of Acremonium chrysogenum, producer of the beta-lactam antibiotic cephalosporin C.</title>
        <authorList>
            <person name="Terfehr D."/>
            <person name="Dahlmann T.A."/>
            <person name="Specht T."/>
            <person name="Zadra I."/>
            <person name="Kuernsteiner H."/>
            <person name="Kueck U."/>
        </authorList>
    </citation>
    <scope>NUCLEOTIDE SEQUENCE [LARGE SCALE GENOMIC DNA]</scope>
    <source>
        <strain evidence="11">ATCC 11550 / CBS 779.69 / DSM 880 / IAM 14645 / JCM 23072 / IMI 49137</strain>
    </source>
</reference>
<feature type="active site" evidence="6">
    <location>
        <position position="78"/>
    </location>
</feature>
<dbReference type="EMBL" id="JPKY01000019">
    <property type="protein sequence ID" value="KFH46412.1"/>
    <property type="molecule type" value="Genomic_DNA"/>
</dbReference>
<evidence type="ECO:0000259" key="9">
    <source>
        <dbReference type="PROSITE" id="PS51767"/>
    </source>
</evidence>
<keyword evidence="3 8" id="KW-0732">Signal</keyword>
<feature type="domain" description="Peptidase A1" evidence="9">
    <location>
        <begin position="60"/>
        <end position="400"/>
    </location>
</feature>
<dbReference type="InterPro" id="IPR001461">
    <property type="entry name" value="Aspartic_peptidase_A1"/>
</dbReference>
<dbReference type="GO" id="GO:0031505">
    <property type="term" value="P:fungal-type cell wall organization"/>
    <property type="evidence" value="ECO:0007669"/>
    <property type="project" value="TreeGrafter"/>
</dbReference>
<evidence type="ECO:0000256" key="7">
    <source>
        <dbReference type="RuleBase" id="RU000454"/>
    </source>
</evidence>
<dbReference type="GO" id="GO:0009277">
    <property type="term" value="C:fungal-type cell wall"/>
    <property type="evidence" value="ECO:0007669"/>
    <property type="project" value="TreeGrafter"/>
</dbReference>
<dbReference type="OrthoDB" id="771136at2759"/>
<organism evidence="10 11">
    <name type="scientific">Hapsidospora chrysogenum (strain ATCC 11550 / CBS 779.69 / DSM 880 / IAM 14645 / JCM 23072 / IMI 49137)</name>
    <name type="common">Acremonium chrysogenum</name>
    <dbReference type="NCBI Taxonomy" id="857340"/>
    <lineage>
        <taxon>Eukaryota</taxon>
        <taxon>Fungi</taxon>
        <taxon>Dikarya</taxon>
        <taxon>Ascomycota</taxon>
        <taxon>Pezizomycotina</taxon>
        <taxon>Sordariomycetes</taxon>
        <taxon>Hypocreomycetidae</taxon>
        <taxon>Hypocreales</taxon>
        <taxon>Bionectriaceae</taxon>
        <taxon>Hapsidospora</taxon>
    </lineage>
</organism>
<dbReference type="PANTHER" id="PTHR47965">
    <property type="entry name" value="ASPARTYL PROTEASE-RELATED"/>
    <property type="match status" value="1"/>
</dbReference>
<evidence type="ECO:0000256" key="6">
    <source>
        <dbReference type="PIRSR" id="PIRSR601461-1"/>
    </source>
</evidence>
<dbReference type="SUPFAM" id="SSF50630">
    <property type="entry name" value="Acid proteases"/>
    <property type="match status" value="1"/>
</dbReference>
<keyword evidence="11" id="KW-1185">Reference proteome</keyword>
<proteinExistence type="inferred from homology"/>
<dbReference type="Gene3D" id="2.40.70.10">
    <property type="entry name" value="Acid Proteases"/>
    <property type="match status" value="2"/>
</dbReference>
<evidence type="ECO:0000256" key="1">
    <source>
        <dbReference type="ARBA" id="ARBA00007447"/>
    </source>
</evidence>
<dbReference type="PROSITE" id="PS51767">
    <property type="entry name" value="PEPTIDASE_A1"/>
    <property type="match status" value="1"/>
</dbReference>
<dbReference type="InterPro" id="IPR001969">
    <property type="entry name" value="Aspartic_peptidase_AS"/>
</dbReference>
<gene>
    <name evidence="10" type="ORF">ACRE_027650</name>
</gene>
<accession>A0A086TAN0</accession>
<keyword evidence="5 7" id="KW-0378">Hydrolase</keyword>
<keyword evidence="2 7" id="KW-0645">Protease</keyword>
<evidence type="ECO:0000256" key="3">
    <source>
        <dbReference type="ARBA" id="ARBA00022729"/>
    </source>
</evidence>
<dbReference type="PRINTS" id="PR00792">
    <property type="entry name" value="PEPSIN"/>
</dbReference>
<keyword evidence="4 7" id="KW-0064">Aspartyl protease</keyword>
<dbReference type="HOGENOM" id="CLU_013253_9_3_1"/>
<dbReference type="STRING" id="857340.A0A086TAN0"/>
<evidence type="ECO:0000256" key="5">
    <source>
        <dbReference type="ARBA" id="ARBA00022801"/>
    </source>
</evidence>
<evidence type="ECO:0000313" key="10">
    <source>
        <dbReference type="EMBL" id="KFH46412.1"/>
    </source>
</evidence>
<evidence type="ECO:0000256" key="4">
    <source>
        <dbReference type="ARBA" id="ARBA00022750"/>
    </source>
</evidence>
<dbReference type="InterPro" id="IPR021109">
    <property type="entry name" value="Peptidase_aspartic_dom_sf"/>
</dbReference>
<evidence type="ECO:0000313" key="11">
    <source>
        <dbReference type="Proteomes" id="UP000029964"/>
    </source>
</evidence>
<comment type="similarity">
    <text evidence="1 7">Belongs to the peptidase A1 family.</text>
</comment>
<dbReference type="CDD" id="cd05474">
    <property type="entry name" value="SAP_like"/>
    <property type="match status" value="1"/>
</dbReference>
<feature type="chain" id="PRO_5001815662" evidence="8">
    <location>
        <begin position="22"/>
        <end position="488"/>
    </location>
</feature>
<name>A0A086TAN0_HAPC1</name>
<evidence type="ECO:0000256" key="2">
    <source>
        <dbReference type="ARBA" id="ARBA00022670"/>
    </source>
</evidence>